<dbReference type="RefSeq" id="WP_188521864.1">
    <property type="nucleotide sequence ID" value="NZ_BMDG01000001.1"/>
</dbReference>
<feature type="domain" description="N-acetyltransferase" evidence="1">
    <location>
        <begin position="13"/>
        <end position="147"/>
    </location>
</feature>
<reference evidence="3" key="1">
    <citation type="journal article" date="2019" name="Int. J. Syst. Evol. Microbiol.">
        <title>The Global Catalogue of Microorganisms (GCM) 10K type strain sequencing project: providing services to taxonomists for standard genome sequencing and annotation.</title>
        <authorList>
            <consortium name="The Broad Institute Genomics Platform"/>
            <consortium name="The Broad Institute Genome Sequencing Center for Infectious Disease"/>
            <person name="Wu L."/>
            <person name="Ma J."/>
        </authorList>
    </citation>
    <scope>NUCLEOTIDE SEQUENCE [LARGE SCALE GENOMIC DNA]</scope>
    <source>
        <strain evidence="3">CCM 8653</strain>
    </source>
</reference>
<keyword evidence="3" id="KW-1185">Reference proteome</keyword>
<comment type="caution">
    <text evidence="2">The sequence shown here is derived from an EMBL/GenBank/DDBJ whole genome shotgun (WGS) entry which is preliminary data.</text>
</comment>
<proteinExistence type="predicted"/>
<protein>
    <submittedName>
        <fullName evidence="2">N-acetyltransferase</fullName>
    </submittedName>
</protein>
<dbReference type="Pfam" id="PF13302">
    <property type="entry name" value="Acetyltransf_3"/>
    <property type="match status" value="1"/>
</dbReference>
<accession>A0ABQ2B2J9</accession>
<name>A0ABQ2B2J9_9MICO</name>
<sequence length="190" mass="20541">MTHDLVLAGHGVRLEPLATRHAAGLLPLIDEGLWFGLASPTPTSVGDVEAWIDKGVATAGTQAFAVVGDDGEVRGSTRFYDLALVPGRVEIGATFYGREWWGGTTNPACKLLMLGHAFETWNLRRVALRADARNARSRAAIERLGAKPEGVLRKHRVAADGTVGDTAYYSIVDDEWPEVRAGLERRLVAP</sequence>
<organism evidence="2 3">
    <name type="scientific">Isoptericola cucumis</name>
    <dbReference type="NCBI Taxonomy" id="1776856"/>
    <lineage>
        <taxon>Bacteria</taxon>
        <taxon>Bacillati</taxon>
        <taxon>Actinomycetota</taxon>
        <taxon>Actinomycetes</taxon>
        <taxon>Micrococcales</taxon>
        <taxon>Promicromonosporaceae</taxon>
        <taxon>Isoptericola</taxon>
    </lineage>
</organism>
<dbReference type="Gene3D" id="3.40.630.30">
    <property type="match status" value="1"/>
</dbReference>
<dbReference type="SUPFAM" id="SSF55729">
    <property type="entry name" value="Acyl-CoA N-acyltransferases (Nat)"/>
    <property type="match status" value="1"/>
</dbReference>
<gene>
    <name evidence="2" type="ORF">GCM10007368_02940</name>
</gene>
<dbReference type="PANTHER" id="PTHR43610">
    <property type="entry name" value="BLL6696 PROTEIN"/>
    <property type="match status" value="1"/>
</dbReference>
<dbReference type="PANTHER" id="PTHR43610:SF1">
    <property type="entry name" value="N-ACETYLTRANSFERASE DOMAIN-CONTAINING PROTEIN"/>
    <property type="match status" value="1"/>
</dbReference>
<dbReference type="Proteomes" id="UP000632535">
    <property type="component" value="Unassembled WGS sequence"/>
</dbReference>
<dbReference type="EMBL" id="BMDG01000001">
    <property type="protein sequence ID" value="GGI04794.1"/>
    <property type="molecule type" value="Genomic_DNA"/>
</dbReference>
<dbReference type="InterPro" id="IPR016181">
    <property type="entry name" value="Acyl_CoA_acyltransferase"/>
</dbReference>
<dbReference type="InterPro" id="IPR000182">
    <property type="entry name" value="GNAT_dom"/>
</dbReference>
<evidence type="ECO:0000313" key="3">
    <source>
        <dbReference type="Proteomes" id="UP000632535"/>
    </source>
</evidence>
<evidence type="ECO:0000259" key="1">
    <source>
        <dbReference type="Pfam" id="PF13302"/>
    </source>
</evidence>
<evidence type="ECO:0000313" key="2">
    <source>
        <dbReference type="EMBL" id="GGI04794.1"/>
    </source>
</evidence>